<evidence type="ECO:0000313" key="7">
    <source>
        <dbReference type="EMBL" id="AGS53478.1"/>
    </source>
</evidence>
<keyword evidence="4 7" id="KW-0378">Hydrolase</keyword>
<reference evidence="7" key="1">
    <citation type="submission" date="2012-03" db="EMBL/GenBank/DDBJ databases">
        <title>Functional metagenomics reveals considerable lignocellulase gene clusters in the gut microbiome of a wood-feeding higher termite.</title>
        <authorList>
            <person name="Liu N."/>
        </authorList>
    </citation>
    <scope>NUCLEOTIDE SEQUENCE</scope>
</reference>
<dbReference type="PANTHER" id="PTHR30480:SF13">
    <property type="entry name" value="BETA-HEXOSAMINIDASE"/>
    <property type="match status" value="1"/>
</dbReference>
<dbReference type="EMBL" id="JQ844234">
    <property type="protein sequence ID" value="AGS53478.1"/>
    <property type="molecule type" value="Genomic_DNA"/>
</dbReference>
<accession>A0A806K138</accession>
<sequence>MNKHELLWRGIWGLDAADLSDPKAGGVVIFARNLDPDPETGPERLFNLNNDIQKIWGADCPVAIAIDQEGGKVSRLRKWVGETPPLRQIWLTGRERDCELWGRLWGQGLTLLGISVDFAPVLDLYDGREETGLGSRCASEDPEETAAAAGAFLDGIESTGVRGCLKHFPGLCGTDIDSHIAMPSISDPATIAKNVIPFLRLANSDRLIMVAHLQTPTSEGIPASLHRSYVAENRWGISGRWIPDDMEMGGCQASDWNTRVAQAIKAGHQALLVCQTPEAVKQAADAAKALDDSMAGSAIEAFRSLRKTLKPMPKSFDKTSWMAWLDEVQRQSEKVLQLD</sequence>
<dbReference type="GO" id="GO:0004563">
    <property type="term" value="F:beta-N-acetylhexosaminidase activity"/>
    <property type="evidence" value="ECO:0007669"/>
    <property type="project" value="UniProtKB-EC"/>
</dbReference>
<dbReference type="AlphaFoldDB" id="A0A806K138"/>
<evidence type="ECO:0000256" key="3">
    <source>
        <dbReference type="ARBA" id="ARBA00012663"/>
    </source>
</evidence>
<feature type="domain" description="Glycoside hydrolase family 3 N-terminal" evidence="6">
    <location>
        <begin position="17"/>
        <end position="295"/>
    </location>
</feature>
<dbReference type="InterPro" id="IPR017853">
    <property type="entry name" value="GH"/>
</dbReference>
<evidence type="ECO:0000256" key="5">
    <source>
        <dbReference type="ARBA" id="ARBA00023295"/>
    </source>
</evidence>
<dbReference type="EC" id="3.2.1.52" evidence="3"/>
<dbReference type="SUPFAM" id="SSF51445">
    <property type="entry name" value="(Trans)glycosidases"/>
    <property type="match status" value="1"/>
</dbReference>
<evidence type="ECO:0000256" key="1">
    <source>
        <dbReference type="ARBA" id="ARBA00001231"/>
    </source>
</evidence>
<keyword evidence="5 7" id="KW-0326">Glycosidase</keyword>
<evidence type="ECO:0000259" key="6">
    <source>
        <dbReference type="Pfam" id="PF00933"/>
    </source>
</evidence>
<evidence type="ECO:0000256" key="2">
    <source>
        <dbReference type="ARBA" id="ARBA00005336"/>
    </source>
</evidence>
<dbReference type="Gene3D" id="3.20.20.300">
    <property type="entry name" value="Glycoside hydrolase, family 3, N-terminal domain"/>
    <property type="match status" value="1"/>
</dbReference>
<dbReference type="GO" id="GO:0009254">
    <property type="term" value="P:peptidoglycan turnover"/>
    <property type="evidence" value="ECO:0007669"/>
    <property type="project" value="TreeGrafter"/>
</dbReference>
<organism evidence="7">
    <name type="scientific">uncultured bacterium contig00038</name>
    <dbReference type="NCBI Taxonomy" id="1181526"/>
    <lineage>
        <taxon>Bacteria</taxon>
        <taxon>environmental samples</taxon>
    </lineage>
</organism>
<dbReference type="InterPro" id="IPR050226">
    <property type="entry name" value="NagZ_Beta-hexosaminidase"/>
</dbReference>
<dbReference type="InterPro" id="IPR036962">
    <property type="entry name" value="Glyco_hydro_3_N_sf"/>
</dbReference>
<comment type="similarity">
    <text evidence="2">Belongs to the glycosyl hydrolase 3 family.</text>
</comment>
<dbReference type="InterPro" id="IPR001764">
    <property type="entry name" value="Glyco_hydro_3_N"/>
</dbReference>
<proteinExistence type="inferred from homology"/>
<comment type="catalytic activity">
    <reaction evidence="1">
        <text>Hydrolysis of terminal non-reducing N-acetyl-D-hexosamine residues in N-acetyl-beta-D-hexosaminides.</text>
        <dbReference type="EC" id="3.2.1.52"/>
    </reaction>
</comment>
<dbReference type="GO" id="GO:0005975">
    <property type="term" value="P:carbohydrate metabolic process"/>
    <property type="evidence" value="ECO:0007669"/>
    <property type="project" value="InterPro"/>
</dbReference>
<protein>
    <recommendedName>
        <fullName evidence="3">beta-N-acetylhexosaminidase</fullName>
        <ecNumber evidence="3">3.2.1.52</ecNumber>
    </recommendedName>
</protein>
<evidence type="ECO:0000256" key="4">
    <source>
        <dbReference type="ARBA" id="ARBA00022801"/>
    </source>
</evidence>
<dbReference type="Pfam" id="PF00933">
    <property type="entry name" value="Glyco_hydro_3"/>
    <property type="match status" value="1"/>
</dbReference>
<name>A0A806K138_9BACT</name>
<dbReference type="PANTHER" id="PTHR30480">
    <property type="entry name" value="BETA-HEXOSAMINIDASE-RELATED"/>
    <property type="match status" value="1"/>
</dbReference>